<comment type="caution">
    <text evidence="1">The sequence shown here is derived from an EMBL/GenBank/DDBJ whole genome shotgun (WGS) entry which is preliminary data.</text>
</comment>
<evidence type="ECO:0000313" key="1">
    <source>
        <dbReference type="EMBL" id="GAG60449.1"/>
    </source>
</evidence>
<proteinExistence type="predicted"/>
<organism evidence="1">
    <name type="scientific">marine sediment metagenome</name>
    <dbReference type="NCBI Taxonomy" id="412755"/>
    <lineage>
        <taxon>unclassified sequences</taxon>
        <taxon>metagenomes</taxon>
        <taxon>ecological metagenomes</taxon>
    </lineage>
</organism>
<name>X0YUW4_9ZZZZ</name>
<gene>
    <name evidence="1" type="ORF">S01H4_14292</name>
</gene>
<dbReference type="AlphaFoldDB" id="X0YUW4"/>
<feature type="non-terminal residue" evidence="1">
    <location>
        <position position="71"/>
    </location>
</feature>
<reference evidence="1" key="1">
    <citation type="journal article" date="2014" name="Front. Microbiol.">
        <title>High frequency of phylogenetically diverse reductive dehalogenase-homologous genes in deep subseafloor sedimentary metagenomes.</title>
        <authorList>
            <person name="Kawai M."/>
            <person name="Futagami T."/>
            <person name="Toyoda A."/>
            <person name="Takaki Y."/>
            <person name="Nishi S."/>
            <person name="Hori S."/>
            <person name="Arai W."/>
            <person name="Tsubouchi T."/>
            <person name="Morono Y."/>
            <person name="Uchiyama I."/>
            <person name="Ito T."/>
            <person name="Fujiyama A."/>
            <person name="Inagaki F."/>
            <person name="Takami H."/>
        </authorList>
    </citation>
    <scope>NUCLEOTIDE SEQUENCE</scope>
    <source>
        <strain evidence="1">Expedition CK06-06</strain>
    </source>
</reference>
<accession>X0YUW4</accession>
<sequence>MKPIKLKALTLASAITIWEIVGRAKVFPPLIFPTVSGAILWGFNNWMRLIDATSYTLKLLTIALSLSTVTC</sequence>
<protein>
    <submittedName>
        <fullName evidence="1">Uncharacterized protein</fullName>
    </submittedName>
</protein>
<dbReference type="EMBL" id="BART01006268">
    <property type="protein sequence ID" value="GAG60449.1"/>
    <property type="molecule type" value="Genomic_DNA"/>
</dbReference>